<proteinExistence type="predicted"/>
<dbReference type="Pfam" id="PF00355">
    <property type="entry name" value="Rieske"/>
    <property type="match status" value="1"/>
</dbReference>
<dbReference type="InterPro" id="IPR036922">
    <property type="entry name" value="Rieske_2Fe-2S_sf"/>
</dbReference>
<dbReference type="CDD" id="cd03467">
    <property type="entry name" value="Rieske"/>
    <property type="match status" value="1"/>
</dbReference>
<accession>A0A521D1R3</accession>
<dbReference type="InterPro" id="IPR005805">
    <property type="entry name" value="Rieske_Fe-S_prot_C"/>
</dbReference>
<evidence type="ECO:0000256" key="4">
    <source>
        <dbReference type="ARBA" id="ARBA00023014"/>
    </source>
</evidence>
<dbReference type="PRINTS" id="PR00162">
    <property type="entry name" value="RIESKE"/>
</dbReference>
<dbReference type="EMBL" id="FXTB01000004">
    <property type="protein sequence ID" value="SMO65592.1"/>
    <property type="molecule type" value="Genomic_DNA"/>
</dbReference>
<evidence type="ECO:0000256" key="3">
    <source>
        <dbReference type="ARBA" id="ARBA00023004"/>
    </source>
</evidence>
<dbReference type="InterPro" id="IPR014349">
    <property type="entry name" value="Rieske_Fe-S_prot"/>
</dbReference>
<dbReference type="OrthoDB" id="165343at2"/>
<keyword evidence="3" id="KW-0408">Iron</keyword>
<gene>
    <name evidence="8" type="ORF">SAMN06265379_104123</name>
</gene>
<dbReference type="InterPro" id="IPR017941">
    <property type="entry name" value="Rieske_2Fe-2S"/>
</dbReference>
<evidence type="ECO:0000313" key="8">
    <source>
        <dbReference type="EMBL" id="SMO65592.1"/>
    </source>
</evidence>
<evidence type="ECO:0000256" key="1">
    <source>
        <dbReference type="ARBA" id="ARBA00022714"/>
    </source>
</evidence>
<keyword evidence="9" id="KW-1185">Reference proteome</keyword>
<keyword evidence="5" id="KW-1015">Disulfide bond</keyword>
<dbReference type="GO" id="GO:0016020">
    <property type="term" value="C:membrane"/>
    <property type="evidence" value="ECO:0007669"/>
    <property type="project" value="InterPro"/>
</dbReference>
<dbReference type="Gene3D" id="2.102.10.10">
    <property type="entry name" value="Rieske [2Fe-2S] iron-sulphur domain"/>
    <property type="match status" value="1"/>
</dbReference>
<evidence type="ECO:0000256" key="5">
    <source>
        <dbReference type="ARBA" id="ARBA00023157"/>
    </source>
</evidence>
<reference evidence="8 9" key="1">
    <citation type="submission" date="2017-05" db="EMBL/GenBank/DDBJ databases">
        <authorList>
            <person name="Varghese N."/>
            <person name="Submissions S."/>
        </authorList>
    </citation>
    <scope>NUCLEOTIDE SEQUENCE [LARGE SCALE GENOMIC DNA]</scope>
    <source>
        <strain evidence="8 9">DSM 27040</strain>
    </source>
</reference>
<comment type="cofactor">
    <cofactor evidence="6">
        <name>[2Fe-2S] cluster</name>
        <dbReference type="ChEBI" id="CHEBI:190135"/>
    </cofactor>
</comment>
<dbReference type="PROSITE" id="PS51296">
    <property type="entry name" value="RIESKE"/>
    <property type="match status" value="1"/>
</dbReference>
<name>A0A521D1R3_SACCC</name>
<keyword evidence="4" id="KW-0411">Iron-sulfur</keyword>
<dbReference type="SUPFAM" id="SSF50022">
    <property type="entry name" value="ISP domain"/>
    <property type="match status" value="1"/>
</dbReference>
<organism evidence="8 9">
    <name type="scientific">Saccharicrinis carchari</name>
    <dbReference type="NCBI Taxonomy" id="1168039"/>
    <lineage>
        <taxon>Bacteria</taxon>
        <taxon>Pseudomonadati</taxon>
        <taxon>Bacteroidota</taxon>
        <taxon>Bacteroidia</taxon>
        <taxon>Marinilabiliales</taxon>
        <taxon>Marinilabiliaceae</taxon>
        <taxon>Saccharicrinis</taxon>
    </lineage>
</organism>
<evidence type="ECO:0000313" key="9">
    <source>
        <dbReference type="Proteomes" id="UP000319040"/>
    </source>
</evidence>
<keyword evidence="2" id="KW-0479">Metal-binding</keyword>
<sequence>MKFDRRKFIKRILIAAASIEALFLIKGGVNKVGHVDKEKELFSAGRVDSFQKNKTYPFATGQFFLRRFEDGGFLAMSVKCTHLGCVVNSNLETGGFNCPCHRSQFNRYGEVLMAPATRPLDLFSITIKKGELFIDTETPVKRTSFEKSQLTYA</sequence>
<feature type="domain" description="Rieske" evidence="7">
    <location>
        <begin position="42"/>
        <end position="134"/>
    </location>
</feature>
<keyword evidence="1" id="KW-0001">2Fe-2S</keyword>
<dbReference type="PANTHER" id="PTHR10134">
    <property type="entry name" value="CYTOCHROME B-C1 COMPLEX SUBUNIT RIESKE, MITOCHONDRIAL"/>
    <property type="match status" value="1"/>
</dbReference>
<dbReference type="RefSeq" id="WP_142533280.1">
    <property type="nucleotide sequence ID" value="NZ_FXTB01000004.1"/>
</dbReference>
<dbReference type="Proteomes" id="UP000319040">
    <property type="component" value="Unassembled WGS sequence"/>
</dbReference>
<dbReference type="GO" id="GO:0051537">
    <property type="term" value="F:2 iron, 2 sulfur cluster binding"/>
    <property type="evidence" value="ECO:0007669"/>
    <property type="project" value="UniProtKB-KW"/>
</dbReference>
<dbReference type="AlphaFoldDB" id="A0A521D1R3"/>
<dbReference type="GO" id="GO:0046872">
    <property type="term" value="F:metal ion binding"/>
    <property type="evidence" value="ECO:0007669"/>
    <property type="project" value="UniProtKB-KW"/>
</dbReference>
<evidence type="ECO:0000256" key="2">
    <source>
        <dbReference type="ARBA" id="ARBA00022723"/>
    </source>
</evidence>
<evidence type="ECO:0000259" key="7">
    <source>
        <dbReference type="PROSITE" id="PS51296"/>
    </source>
</evidence>
<evidence type="ECO:0000256" key="6">
    <source>
        <dbReference type="ARBA" id="ARBA00034078"/>
    </source>
</evidence>
<protein>
    <submittedName>
        <fullName evidence="8">Rieske [2Fe-2S] domain-containing protein</fullName>
    </submittedName>
</protein>